<keyword evidence="2 3" id="KW-0040">ANK repeat</keyword>
<dbReference type="AlphaFoldDB" id="A0A067RC00"/>
<feature type="compositionally biased region" description="Acidic residues" evidence="4">
    <location>
        <begin position="26"/>
        <end position="50"/>
    </location>
</feature>
<dbReference type="eggNOG" id="KOG0502">
    <property type="taxonomic scope" value="Eukaryota"/>
</dbReference>
<evidence type="ECO:0000256" key="1">
    <source>
        <dbReference type="ARBA" id="ARBA00022737"/>
    </source>
</evidence>
<dbReference type="InterPro" id="IPR002110">
    <property type="entry name" value="Ankyrin_rpt"/>
</dbReference>
<feature type="compositionally biased region" description="Basic and acidic residues" evidence="4">
    <location>
        <begin position="1"/>
        <end position="25"/>
    </location>
</feature>
<reference evidence="5 6" key="1">
    <citation type="journal article" date="2014" name="Nat. Commun.">
        <title>Molecular traces of alternative social organization in a termite genome.</title>
        <authorList>
            <person name="Terrapon N."/>
            <person name="Li C."/>
            <person name="Robertson H.M."/>
            <person name="Ji L."/>
            <person name="Meng X."/>
            <person name="Booth W."/>
            <person name="Chen Z."/>
            <person name="Childers C.P."/>
            <person name="Glastad K.M."/>
            <person name="Gokhale K."/>
            <person name="Gowin J."/>
            <person name="Gronenberg W."/>
            <person name="Hermansen R.A."/>
            <person name="Hu H."/>
            <person name="Hunt B.G."/>
            <person name="Huylmans A.K."/>
            <person name="Khalil S.M."/>
            <person name="Mitchell R.D."/>
            <person name="Munoz-Torres M.C."/>
            <person name="Mustard J.A."/>
            <person name="Pan H."/>
            <person name="Reese J.T."/>
            <person name="Scharf M.E."/>
            <person name="Sun F."/>
            <person name="Vogel H."/>
            <person name="Xiao J."/>
            <person name="Yang W."/>
            <person name="Yang Z."/>
            <person name="Yang Z."/>
            <person name="Zhou J."/>
            <person name="Zhu J."/>
            <person name="Brent C.S."/>
            <person name="Elsik C.G."/>
            <person name="Goodisman M.A."/>
            <person name="Liberles D.A."/>
            <person name="Roe R.M."/>
            <person name="Vargo E.L."/>
            <person name="Vilcinskas A."/>
            <person name="Wang J."/>
            <person name="Bornberg-Bauer E."/>
            <person name="Korb J."/>
            <person name="Zhang G."/>
            <person name="Liebig J."/>
        </authorList>
    </citation>
    <scope>NUCLEOTIDE SEQUENCE [LARGE SCALE GENOMIC DNA]</scope>
    <source>
        <tissue evidence="5">Whole organism</tissue>
    </source>
</reference>
<sequence length="281" mass="30638">MKMNVDLKSDSSHEIGLDACDHINDSDDNYDNSDDYVDEEEEDEPEDGTNDSDGSNILDVTPSDMQINHNSSTLHDISKIRWPPGSWQDGNRRSAFQPYRPTMVLTNLQRGNIPTETPAPEQTDVSLHHRAGLGEITEQDIEQEYDVDAKDGNGLTALMWASAYGQVPTVQLLLKHGAQVDFEGPEGETPLLLAAAAGHHEVVRLLLTEGATVNHGDEIGNTALMYAAHGDHPHCTNELLLHGADVTIVNVNADSAFGIAIKRGNKLAQAVIENYLLTLLS</sequence>
<dbReference type="InParanoid" id="A0A067RC00"/>
<evidence type="ECO:0000256" key="4">
    <source>
        <dbReference type="SAM" id="MobiDB-lite"/>
    </source>
</evidence>
<dbReference type="SMART" id="SM00248">
    <property type="entry name" value="ANK"/>
    <property type="match status" value="3"/>
</dbReference>
<feature type="region of interest" description="Disordered" evidence="4">
    <location>
        <begin position="1"/>
        <end position="67"/>
    </location>
</feature>
<dbReference type="Proteomes" id="UP000027135">
    <property type="component" value="Unassembled WGS sequence"/>
</dbReference>
<evidence type="ECO:0000313" key="6">
    <source>
        <dbReference type="Proteomes" id="UP000027135"/>
    </source>
</evidence>
<accession>A0A067RC00</accession>
<dbReference type="InterPro" id="IPR036770">
    <property type="entry name" value="Ankyrin_rpt-contain_sf"/>
</dbReference>
<proteinExistence type="predicted"/>
<dbReference type="Pfam" id="PF12796">
    <property type="entry name" value="Ank_2"/>
    <property type="match status" value="1"/>
</dbReference>
<feature type="repeat" description="ANK" evidence="3">
    <location>
        <begin position="219"/>
        <end position="251"/>
    </location>
</feature>
<evidence type="ECO:0000256" key="3">
    <source>
        <dbReference type="PROSITE-ProRule" id="PRU00023"/>
    </source>
</evidence>
<dbReference type="PANTHER" id="PTHR24171">
    <property type="entry name" value="ANKYRIN REPEAT DOMAIN-CONTAINING PROTEIN 39-RELATED"/>
    <property type="match status" value="1"/>
</dbReference>
<dbReference type="PROSITE" id="PS50088">
    <property type="entry name" value="ANK_REPEAT"/>
    <property type="match status" value="3"/>
</dbReference>
<name>A0A067RC00_ZOONE</name>
<keyword evidence="1" id="KW-0677">Repeat</keyword>
<dbReference type="Gene3D" id="1.25.40.20">
    <property type="entry name" value="Ankyrin repeat-containing domain"/>
    <property type="match status" value="2"/>
</dbReference>
<dbReference type="SUPFAM" id="SSF48403">
    <property type="entry name" value="Ankyrin repeat"/>
    <property type="match status" value="1"/>
</dbReference>
<dbReference type="Pfam" id="PF00023">
    <property type="entry name" value="Ank"/>
    <property type="match status" value="1"/>
</dbReference>
<protein>
    <submittedName>
        <fullName evidence="5">Ankyrin repeat family A protein 2</fullName>
    </submittedName>
</protein>
<feature type="repeat" description="ANK" evidence="3">
    <location>
        <begin position="153"/>
        <end position="185"/>
    </location>
</feature>
<keyword evidence="6" id="KW-1185">Reference proteome</keyword>
<evidence type="ECO:0000256" key="2">
    <source>
        <dbReference type="ARBA" id="ARBA00023043"/>
    </source>
</evidence>
<evidence type="ECO:0000313" key="5">
    <source>
        <dbReference type="EMBL" id="KDR21282.1"/>
    </source>
</evidence>
<dbReference type="EMBL" id="KK852563">
    <property type="protein sequence ID" value="KDR21282.1"/>
    <property type="molecule type" value="Genomic_DNA"/>
</dbReference>
<dbReference type="STRING" id="136037.A0A067RC00"/>
<dbReference type="OrthoDB" id="10251692at2759"/>
<dbReference type="OMA" id="PYTCNEL"/>
<dbReference type="FunCoup" id="A0A067RC00">
    <property type="interactions" value="425"/>
</dbReference>
<dbReference type="PROSITE" id="PS50297">
    <property type="entry name" value="ANK_REP_REGION"/>
    <property type="match status" value="2"/>
</dbReference>
<feature type="repeat" description="ANK" evidence="3">
    <location>
        <begin position="186"/>
        <end position="218"/>
    </location>
</feature>
<gene>
    <name evidence="5" type="ORF">L798_04256</name>
</gene>
<organism evidence="5 6">
    <name type="scientific">Zootermopsis nevadensis</name>
    <name type="common">Dampwood termite</name>
    <dbReference type="NCBI Taxonomy" id="136037"/>
    <lineage>
        <taxon>Eukaryota</taxon>
        <taxon>Metazoa</taxon>
        <taxon>Ecdysozoa</taxon>
        <taxon>Arthropoda</taxon>
        <taxon>Hexapoda</taxon>
        <taxon>Insecta</taxon>
        <taxon>Pterygota</taxon>
        <taxon>Neoptera</taxon>
        <taxon>Polyneoptera</taxon>
        <taxon>Dictyoptera</taxon>
        <taxon>Blattodea</taxon>
        <taxon>Blattoidea</taxon>
        <taxon>Termitoidae</taxon>
        <taxon>Termopsidae</taxon>
        <taxon>Zootermopsis</taxon>
    </lineage>
</organism>